<proteinExistence type="predicted"/>
<protein>
    <submittedName>
        <fullName evidence="1">Uncharacterized protein</fullName>
    </submittedName>
</protein>
<dbReference type="Proteomes" id="UP001204000">
    <property type="component" value="Unassembled WGS sequence"/>
</dbReference>
<evidence type="ECO:0000313" key="1">
    <source>
        <dbReference type="EMBL" id="MCP1387092.1"/>
    </source>
</evidence>
<keyword evidence="2" id="KW-1185">Reference proteome</keyword>
<comment type="caution">
    <text evidence="1">The sequence shown here is derived from an EMBL/GenBank/DDBJ whole genome shotgun (WGS) entry which is preliminary data.</text>
</comment>
<evidence type="ECO:0000313" key="2">
    <source>
        <dbReference type="Proteomes" id="UP001204000"/>
    </source>
</evidence>
<gene>
    <name evidence="1" type="ORF">M5J20_02655</name>
</gene>
<dbReference type="EMBL" id="JAMFTQ010000002">
    <property type="protein sequence ID" value="MCP1387092.1"/>
    <property type="molecule type" value="Genomic_DNA"/>
</dbReference>
<accession>A0ABT1G2Y4</accession>
<dbReference type="RefSeq" id="WP_253576073.1">
    <property type="nucleotide sequence ID" value="NZ_JAMFTQ010000002.1"/>
</dbReference>
<name>A0ABT1G2Y4_9CORY</name>
<reference evidence="1" key="1">
    <citation type="submission" date="2022-05" db="EMBL/GenBank/DDBJ databases">
        <title>Corynebacterium sp. TA-R-1 sp. nov., isolated from human feces.</title>
        <authorList>
            <person name="Shamsuzzaman M."/>
            <person name="Dahal R.H."/>
        </authorList>
    </citation>
    <scope>NUCLEOTIDE SEQUENCE</scope>
    <source>
        <strain evidence="1">TA-R-1</strain>
    </source>
</reference>
<organism evidence="1 2">
    <name type="scientific">Corynebacterium stercoris</name>
    <dbReference type="NCBI Taxonomy" id="2943490"/>
    <lineage>
        <taxon>Bacteria</taxon>
        <taxon>Bacillati</taxon>
        <taxon>Actinomycetota</taxon>
        <taxon>Actinomycetes</taxon>
        <taxon>Mycobacteriales</taxon>
        <taxon>Corynebacteriaceae</taxon>
        <taxon>Corynebacterium</taxon>
    </lineage>
</organism>
<sequence>MYDEYYGGYDPRDHVESDYDPHVNEVDIIFDRGDDGEEIGLTVNGTTNGPATIALILEAIAIHDVNTSDPLQGMKEVLEKYGNFERIRIFRGNSETVKALPELTLANFEKALPGGRGYGDRVWHLRLDYPGKEIAIKHPDGPAVLRGPFDAPSAKELSTSFFTQLTEALDHFAPTATAGNAFIIFERDGTEVSGVHVHVPQNAPDALSCVLAWLKDTDRGIVGQPERAATGIVRACRGIDPVVVPFQAEEEYLSAGSLPFSNDCPIIVVDCPESMLRLHVADKPEPAEAKLHKTGAGQIRKELHQIFREQGISLEPDYHDRYGWQRNYAGARPIPF</sequence>